<dbReference type="KEGG" id="xba:C7S18_19320"/>
<dbReference type="PANTHER" id="PTHR43586:SF8">
    <property type="entry name" value="CYSTEINE DESULFURASE 1, CHLOROPLASTIC"/>
    <property type="match status" value="1"/>
</dbReference>
<evidence type="ECO:0000313" key="10">
    <source>
        <dbReference type="EMBL" id="AVP99184.1"/>
    </source>
</evidence>
<keyword evidence="6" id="KW-0808">Transferase</keyword>
<dbReference type="PANTHER" id="PTHR43586">
    <property type="entry name" value="CYSTEINE DESULFURASE"/>
    <property type="match status" value="1"/>
</dbReference>
<dbReference type="PIRSF" id="PIRSF005572">
    <property type="entry name" value="NifS"/>
    <property type="match status" value="1"/>
</dbReference>
<dbReference type="CDD" id="cd06453">
    <property type="entry name" value="SufS_like"/>
    <property type="match status" value="1"/>
</dbReference>
<evidence type="ECO:0000256" key="7">
    <source>
        <dbReference type="ARBA" id="ARBA00022898"/>
    </source>
</evidence>
<dbReference type="EC" id="2.8.1.7" evidence="4"/>
<comment type="catalytic activity">
    <reaction evidence="8">
        <text>(sulfur carrier)-H + L-cysteine = (sulfur carrier)-SH + L-alanine</text>
        <dbReference type="Rhea" id="RHEA:43892"/>
        <dbReference type="Rhea" id="RHEA-COMP:14737"/>
        <dbReference type="Rhea" id="RHEA-COMP:14739"/>
        <dbReference type="ChEBI" id="CHEBI:29917"/>
        <dbReference type="ChEBI" id="CHEBI:35235"/>
        <dbReference type="ChEBI" id="CHEBI:57972"/>
        <dbReference type="ChEBI" id="CHEBI:64428"/>
        <dbReference type="EC" id="2.8.1.7"/>
    </reaction>
</comment>
<dbReference type="AlphaFoldDB" id="A0A2P1PWN0"/>
<proteinExistence type="inferred from homology"/>
<dbReference type="InterPro" id="IPR015422">
    <property type="entry name" value="PyrdxlP-dep_Trfase_small"/>
</dbReference>
<dbReference type="InterPro" id="IPR010970">
    <property type="entry name" value="Cys_dSase_SufS"/>
</dbReference>
<evidence type="ECO:0000256" key="3">
    <source>
        <dbReference type="ARBA" id="ARBA00010447"/>
    </source>
</evidence>
<comment type="similarity">
    <text evidence="3">Belongs to the class-V pyridoxal-phosphate-dependent aminotransferase family. Csd subfamily.</text>
</comment>
<dbReference type="NCBIfam" id="TIGR01979">
    <property type="entry name" value="sufS"/>
    <property type="match status" value="1"/>
</dbReference>
<feature type="domain" description="Aminotransferase class V" evidence="9">
    <location>
        <begin position="29"/>
        <end position="398"/>
    </location>
</feature>
<comment type="cofactor">
    <cofactor evidence="1">
        <name>pyridoxal 5'-phosphate</name>
        <dbReference type="ChEBI" id="CHEBI:597326"/>
    </cofactor>
</comment>
<comment type="function">
    <text evidence="2">Catalyzes the removal of elemental sulfur and selenium atoms from L-cysteine, L-cystine, L-selenocysteine, and L-selenocystine to produce L-alanine.</text>
</comment>
<keyword evidence="7" id="KW-0663">Pyridoxal phosphate</keyword>
<sequence length="410" mass="44386">MSSWSDAEVTALRAQFPQLARLIHGKPLVYFDNANTAQTPERVVAAMDRYYRDFNANVARAVHTLGSEATEHYEAARDVIAGFLNAQRREEIVFTSGTTAAINLVAYSFLAPKLQPGDEILVSQMEHHANIVPWQLIAERAGAKVVPVPINQAGELLLPELAALINPRTRLIGITHVSNALGTINPVAEIVALAKTAGVPVLVDGSQAVPHLAVDVQALDADFYVFTGHKLFGPTGTGVLYAKTAHLEAMPPFFGGGEMIRTVSFSGTTFADPPHRFEAGTPNIAGFIGLAEAVRFVQELGIDRIAARESMLCELALVRFQDIPGFRLIGQAKHRAPVFSFVIDGVHAHDVATLLDFEGVAVRSGHHCAHPLMQFYGVPATARASLAFYNTEAEITQFVAAVKKVRERLL</sequence>
<reference evidence="10 11" key="1">
    <citation type="submission" date="2018-03" db="EMBL/GenBank/DDBJ databases">
        <title>Ahniella affigens gen. nov., sp. nov., a gammaproteobacterium isolated from sandy soil near a stream.</title>
        <authorList>
            <person name="Ko Y."/>
            <person name="Kim J.-H."/>
        </authorList>
    </citation>
    <scope>NUCLEOTIDE SEQUENCE [LARGE SCALE GENOMIC DNA]</scope>
    <source>
        <strain evidence="10 11">D13</strain>
    </source>
</reference>
<dbReference type="GO" id="GO:0006534">
    <property type="term" value="P:cysteine metabolic process"/>
    <property type="evidence" value="ECO:0007669"/>
    <property type="project" value="InterPro"/>
</dbReference>
<evidence type="ECO:0000313" key="11">
    <source>
        <dbReference type="Proteomes" id="UP000241074"/>
    </source>
</evidence>
<gene>
    <name evidence="10" type="ORF">C7S18_19320</name>
</gene>
<dbReference type="Pfam" id="PF00266">
    <property type="entry name" value="Aminotran_5"/>
    <property type="match status" value="1"/>
</dbReference>
<dbReference type="Gene3D" id="3.90.1150.10">
    <property type="entry name" value="Aspartate Aminotransferase, domain 1"/>
    <property type="match status" value="1"/>
</dbReference>
<name>A0A2P1PWN0_9GAMM</name>
<evidence type="ECO:0000256" key="5">
    <source>
        <dbReference type="ARBA" id="ARBA00021850"/>
    </source>
</evidence>
<dbReference type="EMBL" id="CP027860">
    <property type="protein sequence ID" value="AVP99184.1"/>
    <property type="molecule type" value="Genomic_DNA"/>
</dbReference>
<dbReference type="InterPro" id="IPR000192">
    <property type="entry name" value="Aminotrans_V_dom"/>
</dbReference>
<dbReference type="SUPFAM" id="SSF53383">
    <property type="entry name" value="PLP-dependent transferases"/>
    <property type="match status" value="1"/>
</dbReference>
<dbReference type="InterPro" id="IPR016454">
    <property type="entry name" value="Cysteine_dSase"/>
</dbReference>
<evidence type="ECO:0000256" key="8">
    <source>
        <dbReference type="ARBA" id="ARBA00050776"/>
    </source>
</evidence>
<evidence type="ECO:0000256" key="2">
    <source>
        <dbReference type="ARBA" id="ARBA00002824"/>
    </source>
</evidence>
<reference evidence="10 11" key="2">
    <citation type="submission" date="2018-03" db="EMBL/GenBank/DDBJ databases">
        <authorList>
            <person name="Keele B.F."/>
        </authorList>
    </citation>
    <scope>NUCLEOTIDE SEQUENCE [LARGE SCALE GENOMIC DNA]</scope>
    <source>
        <strain evidence="10 11">D13</strain>
    </source>
</reference>
<protein>
    <recommendedName>
        <fullName evidence="5">Probable cysteine desulfurase</fullName>
        <ecNumber evidence="4">2.8.1.7</ecNumber>
    </recommendedName>
</protein>
<evidence type="ECO:0000256" key="6">
    <source>
        <dbReference type="ARBA" id="ARBA00022679"/>
    </source>
</evidence>
<dbReference type="GO" id="GO:0031071">
    <property type="term" value="F:cysteine desulfurase activity"/>
    <property type="evidence" value="ECO:0007669"/>
    <property type="project" value="UniProtKB-EC"/>
</dbReference>
<evidence type="ECO:0000259" key="9">
    <source>
        <dbReference type="Pfam" id="PF00266"/>
    </source>
</evidence>
<dbReference type="GO" id="GO:0030170">
    <property type="term" value="F:pyridoxal phosphate binding"/>
    <property type="evidence" value="ECO:0007669"/>
    <property type="project" value="InterPro"/>
</dbReference>
<dbReference type="InterPro" id="IPR015421">
    <property type="entry name" value="PyrdxlP-dep_Trfase_major"/>
</dbReference>
<organism evidence="10 11">
    <name type="scientific">Ahniella affigens</name>
    <dbReference type="NCBI Taxonomy" id="2021234"/>
    <lineage>
        <taxon>Bacteria</taxon>
        <taxon>Pseudomonadati</taxon>
        <taxon>Pseudomonadota</taxon>
        <taxon>Gammaproteobacteria</taxon>
        <taxon>Lysobacterales</taxon>
        <taxon>Rhodanobacteraceae</taxon>
        <taxon>Ahniella</taxon>
    </lineage>
</organism>
<dbReference type="Proteomes" id="UP000241074">
    <property type="component" value="Chromosome"/>
</dbReference>
<dbReference type="RefSeq" id="WP_106893104.1">
    <property type="nucleotide sequence ID" value="NZ_CP027860.1"/>
</dbReference>
<dbReference type="Gene3D" id="3.40.640.10">
    <property type="entry name" value="Type I PLP-dependent aspartate aminotransferase-like (Major domain)"/>
    <property type="match status" value="1"/>
</dbReference>
<dbReference type="OrthoDB" id="9808002at2"/>
<accession>A0A2P1PWN0</accession>
<evidence type="ECO:0000256" key="1">
    <source>
        <dbReference type="ARBA" id="ARBA00001933"/>
    </source>
</evidence>
<dbReference type="InterPro" id="IPR015424">
    <property type="entry name" value="PyrdxlP-dep_Trfase"/>
</dbReference>
<evidence type="ECO:0000256" key="4">
    <source>
        <dbReference type="ARBA" id="ARBA00012239"/>
    </source>
</evidence>
<keyword evidence="11" id="KW-1185">Reference proteome</keyword>